<name>A0A402BCF8_9CHLR</name>
<reference evidence="2" key="1">
    <citation type="submission" date="2018-12" db="EMBL/GenBank/DDBJ databases">
        <title>Tengunoibacter tsumagoiensis gen. nov., sp. nov., Dictyobacter kobayashii sp. nov., D. alpinus sp. nov., and D. joshuensis sp. nov. and description of Dictyobacteraceae fam. nov. within the order Ktedonobacterales isolated from Tengu-no-mugimeshi.</title>
        <authorList>
            <person name="Wang C.M."/>
            <person name="Zheng Y."/>
            <person name="Sakai Y."/>
            <person name="Toyoda A."/>
            <person name="Minakuchi Y."/>
            <person name="Abe K."/>
            <person name="Yokota A."/>
            <person name="Yabe S."/>
        </authorList>
    </citation>
    <scope>NUCLEOTIDE SEQUENCE [LARGE SCALE GENOMIC DNA]</scope>
    <source>
        <strain evidence="2">Uno16</strain>
    </source>
</reference>
<gene>
    <name evidence="1" type="ORF">KDA_45080</name>
</gene>
<organism evidence="1 2">
    <name type="scientific">Dictyobacter alpinus</name>
    <dbReference type="NCBI Taxonomy" id="2014873"/>
    <lineage>
        <taxon>Bacteria</taxon>
        <taxon>Bacillati</taxon>
        <taxon>Chloroflexota</taxon>
        <taxon>Ktedonobacteria</taxon>
        <taxon>Ktedonobacterales</taxon>
        <taxon>Dictyobacteraceae</taxon>
        <taxon>Dictyobacter</taxon>
    </lineage>
</organism>
<proteinExistence type="predicted"/>
<protein>
    <submittedName>
        <fullName evidence="1">Uncharacterized protein</fullName>
    </submittedName>
</protein>
<evidence type="ECO:0000313" key="1">
    <source>
        <dbReference type="EMBL" id="GCE29024.1"/>
    </source>
</evidence>
<dbReference type="AlphaFoldDB" id="A0A402BCF8"/>
<dbReference type="EMBL" id="BIFT01000001">
    <property type="protein sequence ID" value="GCE29024.1"/>
    <property type="molecule type" value="Genomic_DNA"/>
</dbReference>
<keyword evidence="2" id="KW-1185">Reference proteome</keyword>
<dbReference type="Proteomes" id="UP000287171">
    <property type="component" value="Unassembled WGS sequence"/>
</dbReference>
<sequence length="49" mass="5974">MKENNPRVFTKESQINEKICYILLYSNEQMLDTIITKPLTQIEQYLFYK</sequence>
<comment type="caution">
    <text evidence="1">The sequence shown here is derived from an EMBL/GenBank/DDBJ whole genome shotgun (WGS) entry which is preliminary data.</text>
</comment>
<accession>A0A402BCF8</accession>
<evidence type="ECO:0000313" key="2">
    <source>
        <dbReference type="Proteomes" id="UP000287171"/>
    </source>
</evidence>